<keyword evidence="2" id="KW-0472">Membrane</keyword>
<reference evidence="3 4" key="1">
    <citation type="journal article" date="2016" name="Nat. Commun.">
        <title>Thousands of microbial genomes shed light on interconnected biogeochemical processes in an aquifer system.</title>
        <authorList>
            <person name="Anantharaman K."/>
            <person name="Brown C.T."/>
            <person name="Hug L.A."/>
            <person name="Sharon I."/>
            <person name="Castelle C.J."/>
            <person name="Probst A.J."/>
            <person name="Thomas B.C."/>
            <person name="Singh A."/>
            <person name="Wilkins M.J."/>
            <person name="Karaoz U."/>
            <person name="Brodie E.L."/>
            <person name="Williams K.H."/>
            <person name="Hubbard S.S."/>
            <person name="Banfield J.F."/>
        </authorList>
    </citation>
    <scope>NUCLEOTIDE SEQUENCE [LARGE SCALE GENOMIC DNA]</scope>
</reference>
<comment type="caution">
    <text evidence="3">The sequence shown here is derived from an EMBL/GenBank/DDBJ whole genome shotgun (WGS) entry which is preliminary data.</text>
</comment>
<keyword evidence="2" id="KW-0812">Transmembrane</keyword>
<accession>A0A1F5AB95</accession>
<dbReference type="STRING" id="1797291.A2V47_01365"/>
<dbReference type="EMBL" id="MEYH01000047">
    <property type="protein sequence ID" value="OGD15812.1"/>
    <property type="molecule type" value="Genomic_DNA"/>
</dbReference>
<dbReference type="AlphaFoldDB" id="A0A1F5AB95"/>
<feature type="region of interest" description="Disordered" evidence="1">
    <location>
        <begin position="39"/>
        <end position="60"/>
    </location>
</feature>
<keyword evidence="2" id="KW-1133">Transmembrane helix</keyword>
<gene>
    <name evidence="3" type="ORF">A2V47_01365</name>
</gene>
<proteinExistence type="predicted"/>
<evidence type="ECO:0000256" key="2">
    <source>
        <dbReference type="SAM" id="Phobius"/>
    </source>
</evidence>
<protein>
    <submittedName>
        <fullName evidence="3">Hydrogenase</fullName>
    </submittedName>
</protein>
<dbReference type="Proteomes" id="UP000177701">
    <property type="component" value="Unassembled WGS sequence"/>
</dbReference>
<feature type="transmembrane region" description="Helical" evidence="2">
    <location>
        <begin position="12"/>
        <end position="31"/>
    </location>
</feature>
<evidence type="ECO:0000256" key="1">
    <source>
        <dbReference type="SAM" id="MobiDB-lite"/>
    </source>
</evidence>
<feature type="transmembrane region" description="Helical" evidence="2">
    <location>
        <begin position="94"/>
        <end position="112"/>
    </location>
</feature>
<sequence>MLGLLETGSGFWSAIIWVLLVLVIGSMVIYIRNKGEDSYKKNTEQDKPFISGNPEENKESSHLSANHIYWGFTEALKGYYNPLIKIHTGNINDYSGWIIVITVIILIMVGVSG</sequence>
<name>A0A1F5AB95_9BACT</name>
<evidence type="ECO:0000313" key="4">
    <source>
        <dbReference type="Proteomes" id="UP000177701"/>
    </source>
</evidence>
<organism evidence="3 4">
    <name type="scientific">Candidatus Sediminicultor quintus</name>
    <dbReference type="NCBI Taxonomy" id="1797291"/>
    <lineage>
        <taxon>Bacteria</taxon>
        <taxon>Pseudomonadati</taxon>
        <taxon>Atribacterota</taxon>
        <taxon>Candidatus Phoenicimicrobiia</taxon>
        <taxon>Candidatus Pheonicimicrobiales</taxon>
        <taxon>Candidatus Phoenicimicrobiaceae</taxon>
        <taxon>Candidatus Sediminicultor</taxon>
    </lineage>
</organism>
<evidence type="ECO:0000313" key="3">
    <source>
        <dbReference type="EMBL" id="OGD15812.1"/>
    </source>
</evidence>